<dbReference type="Proteomes" id="UP000020766">
    <property type="component" value="Unassembled WGS sequence"/>
</dbReference>
<dbReference type="CDD" id="cd00143">
    <property type="entry name" value="PP2Cc"/>
    <property type="match status" value="1"/>
</dbReference>
<dbReference type="EMBL" id="JBOK01000012">
    <property type="protein sequence ID" value="EXU79806.1"/>
    <property type="molecule type" value="Genomic_DNA"/>
</dbReference>
<feature type="domain" description="PPM-type phosphatase" evidence="1">
    <location>
        <begin position="2"/>
        <end position="242"/>
    </location>
</feature>
<dbReference type="InterPro" id="IPR036457">
    <property type="entry name" value="PPM-type-like_dom_sf"/>
</dbReference>
<dbReference type="PROSITE" id="PS51746">
    <property type="entry name" value="PPM_2"/>
    <property type="match status" value="1"/>
</dbReference>
<protein>
    <submittedName>
        <fullName evidence="2">Protein serine/threonine phosphatase</fullName>
    </submittedName>
</protein>
<reference evidence="2 3" key="1">
    <citation type="submission" date="2014-01" db="EMBL/GenBank/DDBJ databases">
        <title>Interspecies Systems Biology Uncovers Metabolites Affecting C. elegans Gene Expression and Life History Traits.</title>
        <authorList>
            <person name="Watson E."/>
            <person name="Macneil L.T."/>
            <person name="Ritter A.D."/>
            <person name="Yilmaz L.S."/>
            <person name="Rosebrock A.P."/>
            <person name="Caudy A.A."/>
            <person name="Walhout A.J."/>
        </authorList>
    </citation>
    <scope>NUCLEOTIDE SEQUENCE [LARGE SCALE GENOMIC DNA]</scope>
    <source>
        <strain evidence="2 3">DA1877</strain>
    </source>
</reference>
<evidence type="ECO:0000259" key="1">
    <source>
        <dbReference type="PROSITE" id="PS51746"/>
    </source>
</evidence>
<name>A0A014MDI8_9BURK</name>
<evidence type="ECO:0000313" key="3">
    <source>
        <dbReference type="Proteomes" id="UP000020766"/>
    </source>
</evidence>
<dbReference type="InterPro" id="IPR001932">
    <property type="entry name" value="PPM-type_phosphatase-like_dom"/>
</dbReference>
<dbReference type="PATRIC" id="fig|1457173.3.peg.2233"/>
<dbReference type="STRING" id="225991.MA05_06605"/>
<organism evidence="2 3">
    <name type="scientific">Comamonas aquatica DA1877</name>
    <dbReference type="NCBI Taxonomy" id="1457173"/>
    <lineage>
        <taxon>Bacteria</taxon>
        <taxon>Pseudomonadati</taxon>
        <taxon>Pseudomonadota</taxon>
        <taxon>Betaproteobacteria</taxon>
        <taxon>Burkholderiales</taxon>
        <taxon>Comamonadaceae</taxon>
        <taxon>Comamonas</taxon>
    </lineage>
</organism>
<dbReference type="SUPFAM" id="SSF81606">
    <property type="entry name" value="PP2C-like"/>
    <property type="match status" value="1"/>
</dbReference>
<accession>A0A014MDI8</accession>
<comment type="caution">
    <text evidence="2">The sequence shown here is derived from an EMBL/GenBank/DDBJ whole genome shotgun (WGS) entry which is preliminary data.</text>
</comment>
<dbReference type="AlphaFoldDB" id="A0A014MDI8"/>
<dbReference type="SMART" id="SM00332">
    <property type="entry name" value="PP2Cc"/>
    <property type="match status" value="1"/>
</dbReference>
<dbReference type="RefSeq" id="WP_043384078.1">
    <property type="nucleotide sequence ID" value="NZ_JBOK01000012.1"/>
</dbReference>
<dbReference type="Gene3D" id="3.60.40.10">
    <property type="entry name" value="PPM-type phosphatase domain"/>
    <property type="match status" value="1"/>
</dbReference>
<gene>
    <name evidence="2" type="ORF">AX13_02815</name>
</gene>
<dbReference type="Pfam" id="PF13672">
    <property type="entry name" value="PP2C_2"/>
    <property type="match status" value="1"/>
</dbReference>
<keyword evidence="3" id="KW-1185">Reference proteome</keyword>
<sequence>MKFSVFQLSRRGGRAVNEDRMGYCYTRDAALFLLADGMGGHAEGEVAAQLALQSIAAQFQREATPALADPTDFLNRAVITAHQHIQRYAKLKKMADSPRTTVVAAVVQGGQATWLHCGDSRLYWVRDGKLLARTRDHSYLEMERGAATPLLLAHRLLNRNVLFTCLGASGMPIFDVSGPHPLRSGDRLLLCSDGLWGVLKEPALLHGLSILPVDHAIPALVDSALQIAGNKSDNVTALAIEWEVPEDVHNQHGVETDTATTTQWFASTIQSSHELDTLDDPLDEDEIERNIAEINAAIRRSAARKP</sequence>
<dbReference type="SMART" id="SM00331">
    <property type="entry name" value="PP2C_SIG"/>
    <property type="match status" value="1"/>
</dbReference>
<evidence type="ECO:0000313" key="2">
    <source>
        <dbReference type="EMBL" id="EXU79806.1"/>
    </source>
</evidence>
<proteinExistence type="predicted"/>